<reference evidence="6" key="1">
    <citation type="journal article" date="2021" name="Nat. Commun.">
        <title>Genetic determinants of endophytism in the Arabidopsis root mycobiome.</title>
        <authorList>
            <person name="Mesny F."/>
            <person name="Miyauchi S."/>
            <person name="Thiergart T."/>
            <person name="Pickel B."/>
            <person name="Atanasova L."/>
            <person name="Karlsson M."/>
            <person name="Huettel B."/>
            <person name="Barry K.W."/>
            <person name="Haridas S."/>
            <person name="Chen C."/>
            <person name="Bauer D."/>
            <person name="Andreopoulos W."/>
            <person name="Pangilinan J."/>
            <person name="LaButti K."/>
            <person name="Riley R."/>
            <person name="Lipzen A."/>
            <person name="Clum A."/>
            <person name="Drula E."/>
            <person name="Henrissat B."/>
            <person name="Kohler A."/>
            <person name="Grigoriev I.V."/>
            <person name="Martin F.M."/>
            <person name="Hacquard S."/>
        </authorList>
    </citation>
    <scope>NUCLEOTIDE SEQUENCE</scope>
    <source>
        <strain evidence="6">MPI-SDFR-AT-0117</strain>
    </source>
</reference>
<protein>
    <submittedName>
        <fullName evidence="6">P-loop containing nucleoside triphosphate hydrolase protein</fullName>
    </submittedName>
</protein>
<keyword evidence="7" id="KW-1185">Reference proteome</keyword>
<name>A0A9P8UZ02_9PEZI</name>
<dbReference type="EMBL" id="JAGSXJ010000041">
    <property type="protein sequence ID" value="KAH6663942.1"/>
    <property type="molecule type" value="Genomic_DNA"/>
</dbReference>
<dbReference type="OrthoDB" id="4835297at2759"/>
<evidence type="ECO:0000256" key="4">
    <source>
        <dbReference type="ARBA" id="ARBA00022840"/>
    </source>
</evidence>
<evidence type="ECO:0000256" key="1">
    <source>
        <dbReference type="ARBA" id="ARBA00022741"/>
    </source>
</evidence>
<dbReference type="PANTHER" id="PTHR43788">
    <property type="entry name" value="DNA2/NAM7 HELICASE FAMILY MEMBER"/>
    <property type="match status" value="1"/>
</dbReference>
<dbReference type="Gene3D" id="3.40.50.300">
    <property type="entry name" value="P-loop containing nucleotide triphosphate hydrolases"/>
    <property type="match status" value="2"/>
</dbReference>
<dbReference type="InterPro" id="IPR050534">
    <property type="entry name" value="Coronavir_polyprotein_1ab"/>
</dbReference>
<sequence length="1011" mass="111913">MESKKFRPFVYMPCVILRGDTIVAAHPSFGEGCVKLEAQLCWCRQTDRDPWIGFTIHAPREEPSAKDDSEHVHHTVLGPKLAPTHMVTIAFPRGGYTPVAKEADEDVLSKFPNGKWKTFSVLSVHIHKGEPLIMGFGAPYANDADTYLHGVVNYDRPIVDGLTLRDLCVSKNFTIVVPCGVDNLLSEMDESSLPPPFAYPYGESHGWDLEVFEKLWAETKSNVPFVPTVFYANLNSMLAAQTQAVVQDMLWLHHDAERIAADHLSAYLVPRLGHDSQYYIVVPIKQDWRDKYASAWRRLTKNDCVHIRVVKTDDKSKWPCRIMSNPDHIPERGGHHSSTSGTDMVLLPMKNVGAASAKTFHLVSLIFDSGAEEAERRVNAAMQYSSTDFPRSPTPALGFPDARSALELHRQDLCGQGFYKWLSKAAVKNESSNGGTLTKLPSINYLAIDDQVYIDALMTEILEVDRPRFRRYVSDLAVGLGIIIAGAGVGKTTVVAVAALLMQARLGKVLCSAPSNTAVDNLAERIYAVSATVVARYNADPANVIAFAEPMRRKLVIRGLKTISDISIFETLVKSPDDIDAAMPRIGGVSAKSRLPLSISHWMLAVFRSPLAHLVEDDAKVLHDMRDEIDGREDLHPLRDLVAGCIKWSDFLVHKGTQQGLFMALEKRLTEAADFACMTPALSTNDPEWLKWKNTCQGVVVDEAGAIHRTDLYDVWGNVMTPLFLCGDQNQLPPTVLTEKEVDMAGNLKNRFAADGRISGLEQLLCTGFPVFRLRTQLRMAKGLFDIIAREVYENFKVDYAPCCNIDEPRFHSGHILESLIREKFPGIESPAEGKFSPVFINCKGTKVFKNEATGSKRSADQVKVALDFAVELTQKGVPASSVVILTPYMANVDLLAGFRKRNAYAEPLEDMPQAATIDGYHGQEMDITIIVMGTNQHVGPGFTADRSRLNVLLTRSRCGLVLVGDINAAGQIDHLIKTHDAGKKPVLVEKSTGEMGYMSAEELKNLYKNL</sequence>
<keyword evidence="2 6" id="KW-0378">Hydrolase</keyword>
<evidence type="ECO:0000256" key="3">
    <source>
        <dbReference type="ARBA" id="ARBA00022806"/>
    </source>
</evidence>
<evidence type="ECO:0000259" key="5">
    <source>
        <dbReference type="Pfam" id="PF13087"/>
    </source>
</evidence>
<dbReference type="SUPFAM" id="SSF52540">
    <property type="entry name" value="P-loop containing nucleoside triphosphate hydrolases"/>
    <property type="match status" value="1"/>
</dbReference>
<dbReference type="PANTHER" id="PTHR43788:SF8">
    <property type="entry name" value="DNA-BINDING PROTEIN SMUBP-2"/>
    <property type="match status" value="1"/>
</dbReference>
<dbReference type="GO" id="GO:0005524">
    <property type="term" value="F:ATP binding"/>
    <property type="evidence" value="ECO:0007669"/>
    <property type="project" value="UniProtKB-KW"/>
</dbReference>
<dbReference type="InterPro" id="IPR047187">
    <property type="entry name" value="SF1_C_Upf1"/>
</dbReference>
<feature type="domain" description="DNA2/NAM7 helicase-like C-terminal" evidence="5">
    <location>
        <begin position="761"/>
        <end position="967"/>
    </location>
</feature>
<evidence type="ECO:0000313" key="7">
    <source>
        <dbReference type="Proteomes" id="UP000770015"/>
    </source>
</evidence>
<organism evidence="6 7">
    <name type="scientific">Plectosphaerella plurivora</name>
    <dbReference type="NCBI Taxonomy" id="936078"/>
    <lineage>
        <taxon>Eukaryota</taxon>
        <taxon>Fungi</taxon>
        <taxon>Dikarya</taxon>
        <taxon>Ascomycota</taxon>
        <taxon>Pezizomycotina</taxon>
        <taxon>Sordariomycetes</taxon>
        <taxon>Hypocreomycetidae</taxon>
        <taxon>Glomerellales</taxon>
        <taxon>Plectosphaerellaceae</taxon>
        <taxon>Plectosphaerella</taxon>
    </lineage>
</organism>
<dbReference type="InterPro" id="IPR041679">
    <property type="entry name" value="DNA2/NAM7-like_C"/>
</dbReference>
<comment type="caution">
    <text evidence="6">The sequence shown here is derived from an EMBL/GenBank/DDBJ whole genome shotgun (WGS) entry which is preliminary data.</text>
</comment>
<dbReference type="Proteomes" id="UP000770015">
    <property type="component" value="Unassembled WGS sequence"/>
</dbReference>
<keyword evidence="3" id="KW-0347">Helicase</keyword>
<dbReference type="GO" id="GO:0043139">
    <property type="term" value="F:5'-3' DNA helicase activity"/>
    <property type="evidence" value="ECO:0007669"/>
    <property type="project" value="TreeGrafter"/>
</dbReference>
<keyword evidence="4" id="KW-0067">ATP-binding</keyword>
<evidence type="ECO:0000256" key="2">
    <source>
        <dbReference type="ARBA" id="ARBA00022801"/>
    </source>
</evidence>
<accession>A0A9P8UZ02</accession>
<dbReference type="CDD" id="cd18808">
    <property type="entry name" value="SF1_C_Upf1"/>
    <property type="match status" value="1"/>
</dbReference>
<dbReference type="InterPro" id="IPR027417">
    <property type="entry name" value="P-loop_NTPase"/>
</dbReference>
<keyword evidence="1" id="KW-0547">Nucleotide-binding</keyword>
<dbReference type="AlphaFoldDB" id="A0A9P8UZ02"/>
<proteinExistence type="predicted"/>
<evidence type="ECO:0000313" key="6">
    <source>
        <dbReference type="EMBL" id="KAH6663942.1"/>
    </source>
</evidence>
<dbReference type="Pfam" id="PF13245">
    <property type="entry name" value="AAA_19"/>
    <property type="match status" value="1"/>
</dbReference>
<gene>
    <name evidence="6" type="ORF">F5X68DRAFT_251113</name>
</gene>
<dbReference type="GO" id="GO:0016787">
    <property type="term" value="F:hydrolase activity"/>
    <property type="evidence" value="ECO:0007669"/>
    <property type="project" value="UniProtKB-KW"/>
</dbReference>
<dbReference type="Pfam" id="PF13087">
    <property type="entry name" value="AAA_12"/>
    <property type="match status" value="1"/>
</dbReference>